<dbReference type="InterPro" id="IPR051610">
    <property type="entry name" value="GPI/OXD"/>
</dbReference>
<dbReference type="PANTHER" id="PTHR35848">
    <property type="entry name" value="OXALATE-BINDING PROTEIN"/>
    <property type="match status" value="1"/>
</dbReference>
<sequence length="171" mass="19209">MHVDSDDIDWNEPDTDERATTFRRKRLSAATDAKDIGCSLYKLPPGNRSWPYHYHEANEEAIYVLSGTGTIRLQDSTHALSAGDYVSLPAGETGGHRVINDSDDDVTLRYLAISTMQDPDVVIYPDMDKLGVYTGTPPGRHEGRKLTKYYPENADVDYWSEKPKKSEADPE</sequence>
<dbReference type="InterPro" id="IPR011051">
    <property type="entry name" value="RmlC_Cupin_sf"/>
</dbReference>
<feature type="domain" description="Cupin type-2" evidence="2">
    <location>
        <begin position="40"/>
        <end position="108"/>
    </location>
</feature>
<dbReference type="CDD" id="cd02224">
    <property type="entry name" value="cupin_SPO2919-like"/>
    <property type="match status" value="1"/>
</dbReference>
<name>U1N5P6_9EURY</name>
<dbReference type="InterPro" id="IPR013096">
    <property type="entry name" value="Cupin_2"/>
</dbReference>
<gene>
    <name evidence="3" type="ORF">J07HQW1_01969</name>
</gene>
<evidence type="ECO:0000313" key="3">
    <source>
        <dbReference type="EMBL" id="ERG91935.1"/>
    </source>
</evidence>
<evidence type="ECO:0000259" key="2">
    <source>
        <dbReference type="Pfam" id="PF07883"/>
    </source>
</evidence>
<accession>U1N5P6</accession>
<dbReference type="SUPFAM" id="SSF51182">
    <property type="entry name" value="RmlC-like cupins"/>
    <property type="match status" value="1"/>
</dbReference>
<dbReference type="Gene3D" id="2.60.120.10">
    <property type="entry name" value="Jelly Rolls"/>
    <property type="match status" value="1"/>
</dbReference>
<reference evidence="3 4" key="1">
    <citation type="journal article" date="2013" name="PLoS ONE">
        <title>Assembly-driven community genomics of a hypersaline microbial ecosystem.</title>
        <authorList>
            <person name="Podell S."/>
            <person name="Ugalde J.A."/>
            <person name="Narasingarao P."/>
            <person name="Banfield J.F."/>
            <person name="Heidelberg K.B."/>
            <person name="Allen E.E."/>
        </authorList>
    </citation>
    <scope>NUCLEOTIDE SEQUENCE [LARGE SCALE GENOMIC DNA]</scope>
    <source>
        <strain evidence="4">J07HQW1</strain>
    </source>
</reference>
<proteinExistence type="predicted"/>
<dbReference type="EMBL" id="KE356560">
    <property type="protein sequence ID" value="ERG91935.1"/>
    <property type="molecule type" value="Genomic_DNA"/>
</dbReference>
<dbReference type="HOGENOM" id="CLU_119066_3_0_2"/>
<keyword evidence="1" id="KW-0479">Metal-binding</keyword>
<evidence type="ECO:0000313" key="4">
    <source>
        <dbReference type="Proteomes" id="UP000030649"/>
    </source>
</evidence>
<dbReference type="AlphaFoldDB" id="U1N5P6"/>
<dbReference type="InterPro" id="IPR014710">
    <property type="entry name" value="RmlC-like_jellyroll"/>
</dbReference>
<dbReference type="Pfam" id="PF07883">
    <property type="entry name" value="Cupin_2"/>
    <property type="match status" value="1"/>
</dbReference>
<organism evidence="3 4">
    <name type="scientific">Haloquadratum walsbyi J07HQW1</name>
    <dbReference type="NCBI Taxonomy" id="1238424"/>
    <lineage>
        <taxon>Archaea</taxon>
        <taxon>Methanobacteriati</taxon>
        <taxon>Methanobacteriota</taxon>
        <taxon>Stenosarchaea group</taxon>
        <taxon>Halobacteria</taxon>
        <taxon>Halobacteriales</taxon>
        <taxon>Haloferacaceae</taxon>
        <taxon>Haloquadratum</taxon>
    </lineage>
</organism>
<dbReference type="Proteomes" id="UP000030649">
    <property type="component" value="Unassembled WGS sequence"/>
</dbReference>
<protein>
    <submittedName>
        <fullName evidence="3">Double-stranded beta-helix domain protein</fullName>
    </submittedName>
</protein>
<dbReference type="GO" id="GO:0046872">
    <property type="term" value="F:metal ion binding"/>
    <property type="evidence" value="ECO:0007669"/>
    <property type="project" value="UniProtKB-KW"/>
</dbReference>
<evidence type="ECO:0000256" key="1">
    <source>
        <dbReference type="ARBA" id="ARBA00022723"/>
    </source>
</evidence>